<dbReference type="InterPro" id="IPR050951">
    <property type="entry name" value="Retrovirus_Pol_polyprotein"/>
</dbReference>
<dbReference type="Proteomes" id="UP000075243">
    <property type="component" value="Unassembled WGS sequence"/>
</dbReference>
<dbReference type="PANTHER" id="PTHR37984:SF5">
    <property type="entry name" value="PROTEIN NYNRIN-LIKE"/>
    <property type="match status" value="1"/>
</dbReference>
<feature type="domain" description="Reverse transcriptase/retrotransposon-derived protein RNase H-like" evidence="2">
    <location>
        <begin position="47"/>
        <end position="105"/>
    </location>
</feature>
<dbReference type="SUPFAM" id="SSF56672">
    <property type="entry name" value="DNA/RNA polymerases"/>
    <property type="match status" value="1"/>
</dbReference>
<dbReference type="EMBL" id="KQ483466">
    <property type="protein sequence ID" value="KYP49939.1"/>
    <property type="molecule type" value="Genomic_DNA"/>
</dbReference>
<reference evidence="3" key="1">
    <citation type="journal article" date="2012" name="Nat. Biotechnol.">
        <title>Draft genome sequence of pigeonpea (Cajanus cajan), an orphan legume crop of resource-poor farmers.</title>
        <authorList>
            <person name="Varshney R.K."/>
            <person name="Chen W."/>
            <person name="Li Y."/>
            <person name="Bharti A.K."/>
            <person name="Saxena R.K."/>
            <person name="Schlueter J.A."/>
            <person name="Donoghue M.T."/>
            <person name="Azam S."/>
            <person name="Fan G."/>
            <person name="Whaley A.M."/>
            <person name="Farmer A.D."/>
            <person name="Sheridan J."/>
            <person name="Iwata A."/>
            <person name="Tuteja R."/>
            <person name="Penmetsa R.V."/>
            <person name="Wu W."/>
            <person name="Upadhyaya H.D."/>
            <person name="Yang S.P."/>
            <person name="Shah T."/>
            <person name="Saxena K.B."/>
            <person name="Michael T."/>
            <person name="McCombie W.R."/>
            <person name="Yang B."/>
            <person name="Zhang G."/>
            <person name="Yang H."/>
            <person name="Wang J."/>
            <person name="Spillane C."/>
            <person name="Cook D.R."/>
            <person name="May G.D."/>
            <person name="Xu X."/>
            <person name="Jackson S.A."/>
        </authorList>
    </citation>
    <scope>NUCLEOTIDE SEQUENCE [LARGE SCALE GENOMIC DNA]</scope>
</reference>
<dbReference type="Gramene" id="C.cajan_27442.t">
    <property type="protein sequence ID" value="C.cajan_27442.t.cds1"/>
    <property type="gene ID" value="C.cajan_27442"/>
</dbReference>
<dbReference type="InterPro" id="IPR041577">
    <property type="entry name" value="RT_RNaseH_2"/>
</dbReference>
<keyword evidence="4" id="KW-1185">Reference proteome</keyword>
<dbReference type="InterPro" id="IPR043128">
    <property type="entry name" value="Rev_trsase/Diguanyl_cyclase"/>
</dbReference>
<organism evidence="3 4">
    <name type="scientific">Cajanus cajan</name>
    <name type="common">Pigeon pea</name>
    <name type="synonym">Cajanus indicus</name>
    <dbReference type="NCBI Taxonomy" id="3821"/>
    <lineage>
        <taxon>Eukaryota</taxon>
        <taxon>Viridiplantae</taxon>
        <taxon>Streptophyta</taxon>
        <taxon>Embryophyta</taxon>
        <taxon>Tracheophyta</taxon>
        <taxon>Spermatophyta</taxon>
        <taxon>Magnoliopsida</taxon>
        <taxon>eudicotyledons</taxon>
        <taxon>Gunneridae</taxon>
        <taxon>Pentapetalae</taxon>
        <taxon>rosids</taxon>
        <taxon>fabids</taxon>
        <taxon>Fabales</taxon>
        <taxon>Fabaceae</taxon>
        <taxon>Papilionoideae</taxon>
        <taxon>50 kb inversion clade</taxon>
        <taxon>NPAAA clade</taxon>
        <taxon>indigoferoid/millettioid clade</taxon>
        <taxon>Phaseoleae</taxon>
        <taxon>Cajanus</taxon>
    </lineage>
</organism>
<evidence type="ECO:0000313" key="3">
    <source>
        <dbReference type="EMBL" id="KYP49939.1"/>
    </source>
</evidence>
<proteinExistence type="predicted"/>
<sequence length="105" mass="11855">MRSPRNVKEVQRLAGRIASLARFLPCMAEKSRPIMTLLKKARKFQVTEECEASFQNFKVMLTAPPLLAKPDPQLDMIVYISVSDKAISTALVQEQAEQVPVYFIS</sequence>
<gene>
    <name evidence="3" type="ORF">KK1_028330</name>
</gene>
<protein>
    <submittedName>
        <fullName evidence="3">Retrotransposable element Tf2</fullName>
    </submittedName>
</protein>
<dbReference type="Pfam" id="PF17919">
    <property type="entry name" value="RT_RNaseH_2"/>
    <property type="match status" value="1"/>
</dbReference>
<name>A0A151S572_CAJCA</name>
<evidence type="ECO:0000313" key="4">
    <source>
        <dbReference type="Proteomes" id="UP000075243"/>
    </source>
</evidence>
<dbReference type="Gene3D" id="3.30.70.270">
    <property type="match status" value="1"/>
</dbReference>
<accession>A0A151S572</accession>
<dbReference type="PANTHER" id="PTHR37984">
    <property type="entry name" value="PROTEIN CBG26694"/>
    <property type="match status" value="1"/>
</dbReference>
<evidence type="ECO:0000259" key="2">
    <source>
        <dbReference type="Pfam" id="PF17919"/>
    </source>
</evidence>
<keyword evidence="1" id="KW-0511">Multifunctional enzyme</keyword>
<dbReference type="AlphaFoldDB" id="A0A151S572"/>
<evidence type="ECO:0000256" key="1">
    <source>
        <dbReference type="ARBA" id="ARBA00023268"/>
    </source>
</evidence>
<dbReference type="InterPro" id="IPR043502">
    <property type="entry name" value="DNA/RNA_pol_sf"/>
</dbReference>
<dbReference type="GO" id="GO:0003824">
    <property type="term" value="F:catalytic activity"/>
    <property type="evidence" value="ECO:0007669"/>
    <property type="project" value="UniProtKB-KW"/>
</dbReference>